<evidence type="ECO:0000313" key="1">
    <source>
        <dbReference type="EMBL" id="TXF13424.1"/>
    </source>
</evidence>
<dbReference type="RefSeq" id="WP_147798598.1">
    <property type="nucleotide sequence ID" value="NZ_VPFL01000002.1"/>
</dbReference>
<dbReference type="EMBL" id="VPFL01000002">
    <property type="protein sequence ID" value="TXF13424.1"/>
    <property type="molecule type" value="Genomic_DNA"/>
</dbReference>
<organism evidence="1 2">
    <name type="scientific">Pelomicrobium methylotrophicum</name>
    <dbReference type="NCBI Taxonomy" id="2602750"/>
    <lineage>
        <taxon>Bacteria</taxon>
        <taxon>Pseudomonadati</taxon>
        <taxon>Pseudomonadota</taxon>
        <taxon>Hydrogenophilia</taxon>
        <taxon>Hydrogenophilia incertae sedis</taxon>
        <taxon>Pelomicrobium</taxon>
    </lineage>
</organism>
<proteinExistence type="predicted"/>
<accession>A0A5C7F137</accession>
<evidence type="ECO:0008006" key="3">
    <source>
        <dbReference type="Google" id="ProtNLM"/>
    </source>
</evidence>
<reference evidence="1 2" key="1">
    <citation type="submission" date="2019-08" db="EMBL/GenBank/DDBJ databases">
        <title>Pelomicrobium methylotrophicum gen. nov., sp. nov. a moderately thermophilic, facultatively anaerobic, lithoautotrophic and methylotrophic bacterium isolated from a terrestrial mud volcano.</title>
        <authorList>
            <person name="Slobodkina G.B."/>
            <person name="Merkel A.Y."/>
            <person name="Slobodkin A.I."/>
        </authorList>
    </citation>
    <scope>NUCLEOTIDE SEQUENCE [LARGE SCALE GENOMIC DNA]</scope>
    <source>
        <strain evidence="1 2">SM250</strain>
    </source>
</reference>
<dbReference type="InParanoid" id="A0A5C7F137"/>
<sequence>MRSARVFVALLGAGLTGGNVVGGELPPPKAQSTPVSAVEAPHSKRWDQTAHGNLLRRILPPGPDPATLPEPQSEGARLLQRYCVQCHHLPSPSMHTADKWPSIVDRMVWRMEGKGNLGALMKELMDQVKAPTASEKKTLIAYLKKHGQEAIDPKKYPDLATPQGQAFELACSQCHAAPDPKRHTAKEWPAVVERMRRHLDWHGTIEGGPLSPKNAVELNVDDILAFLKKHSRKN</sequence>
<gene>
    <name evidence="1" type="ORF">FR698_02510</name>
</gene>
<keyword evidence="2" id="KW-1185">Reference proteome</keyword>
<dbReference type="AlphaFoldDB" id="A0A5C7F137"/>
<dbReference type="Proteomes" id="UP000321201">
    <property type="component" value="Unassembled WGS sequence"/>
</dbReference>
<name>A0A5C7F137_9PROT</name>
<evidence type="ECO:0000313" key="2">
    <source>
        <dbReference type="Proteomes" id="UP000321201"/>
    </source>
</evidence>
<comment type="caution">
    <text evidence="1">The sequence shown here is derived from an EMBL/GenBank/DDBJ whole genome shotgun (WGS) entry which is preliminary data.</text>
</comment>
<protein>
    <recommendedName>
        <fullName evidence="3">Cytochrome c domain-containing protein</fullName>
    </recommendedName>
</protein>
<dbReference type="OrthoDB" id="5298241at2"/>